<dbReference type="Proteomes" id="UP000192602">
    <property type="component" value="Unassembled WGS sequence"/>
</dbReference>
<dbReference type="PANTHER" id="PTHR33473:SF19">
    <property type="entry name" value="ATP-DEPENDENT CLP PROTEASE ADAPTER PROTEIN CLPS"/>
    <property type="match status" value="1"/>
</dbReference>
<dbReference type="EMBL" id="FWWZ01000001">
    <property type="protein sequence ID" value="SMC09052.1"/>
    <property type="molecule type" value="Genomic_DNA"/>
</dbReference>
<keyword evidence="4" id="KW-1185">Reference proteome</keyword>
<dbReference type="NCBIfam" id="NF000672">
    <property type="entry name" value="PRK00033.1-5"/>
    <property type="match status" value="1"/>
</dbReference>
<evidence type="ECO:0000313" key="3">
    <source>
        <dbReference type="EMBL" id="SMC09052.1"/>
    </source>
</evidence>
<dbReference type="STRING" id="1069081.SAMN05660197_0848"/>
<dbReference type="Gene3D" id="3.30.1390.10">
    <property type="match status" value="1"/>
</dbReference>
<dbReference type="SUPFAM" id="SSF54736">
    <property type="entry name" value="ClpS-like"/>
    <property type="match status" value="1"/>
</dbReference>
<accession>A0A1W1WS74</accession>
<dbReference type="FunFam" id="3.30.1390.10:FF:000002">
    <property type="entry name" value="ATP-dependent Clp protease adapter protein ClpS"/>
    <property type="match status" value="1"/>
</dbReference>
<dbReference type="HAMAP" id="MF_00302">
    <property type="entry name" value="ClpS"/>
    <property type="match status" value="1"/>
</dbReference>
<dbReference type="GO" id="GO:0008233">
    <property type="term" value="F:peptidase activity"/>
    <property type="evidence" value="ECO:0007669"/>
    <property type="project" value="UniProtKB-KW"/>
</dbReference>
<evidence type="ECO:0000313" key="4">
    <source>
        <dbReference type="Proteomes" id="UP000192602"/>
    </source>
</evidence>
<dbReference type="Pfam" id="PF02617">
    <property type="entry name" value="ClpS"/>
    <property type="match status" value="1"/>
</dbReference>
<dbReference type="InterPro" id="IPR003769">
    <property type="entry name" value="ClpS_core"/>
</dbReference>
<reference evidence="4" key="1">
    <citation type="submission" date="2017-04" db="EMBL/GenBank/DDBJ databases">
        <authorList>
            <person name="Varghese N."/>
            <person name="Submissions S."/>
        </authorList>
    </citation>
    <scope>NUCLEOTIDE SEQUENCE [LARGE SCALE GENOMIC DNA]</scope>
    <source>
        <strain evidence="4">DSM 16512</strain>
    </source>
</reference>
<organism evidence="3 4">
    <name type="scientific">Nitratiruptor tergarcus DSM 16512</name>
    <dbReference type="NCBI Taxonomy" id="1069081"/>
    <lineage>
        <taxon>Bacteria</taxon>
        <taxon>Pseudomonadati</taxon>
        <taxon>Campylobacterota</taxon>
        <taxon>Epsilonproteobacteria</taxon>
        <taxon>Nautiliales</taxon>
        <taxon>Nitratiruptoraceae</taxon>
        <taxon>Nitratiruptor</taxon>
    </lineage>
</organism>
<gene>
    <name evidence="1" type="primary">clpS</name>
    <name evidence="3" type="ORF">SAMN05660197_0848</name>
</gene>
<dbReference type="RefSeq" id="WP_281847519.1">
    <property type="nucleotide sequence ID" value="NZ_AP026671.1"/>
</dbReference>
<dbReference type="AlphaFoldDB" id="A0A1W1WS74"/>
<comment type="subunit">
    <text evidence="1">Binds to the N-terminal domain of the chaperone ClpA.</text>
</comment>
<sequence>MATKVESQESTALQEPKLYKVFLLNDDYTTMDFVVDVLCEVFHKSYEEAVNIMLKIHKEGKGLCGVYTYEIAETKVDQVHRLARAHEFPLKAVMEEE</sequence>
<dbReference type="PANTHER" id="PTHR33473">
    <property type="entry name" value="ATP-DEPENDENT CLP PROTEASE ADAPTER PROTEIN CLPS1, CHLOROPLASTIC"/>
    <property type="match status" value="1"/>
</dbReference>
<dbReference type="GO" id="GO:0006508">
    <property type="term" value="P:proteolysis"/>
    <property type="evidence" value="ECO:0007669"/>
    <property type="project" value="UniProtKB-UniRule"/>
</dbReference>
<evidence type="ECO:0000256" key="1">
    <source>
        <dbReference type="HAMAP-Rule" id="MF_00302"/>
    </source>
</evidence>
<evidence type="ECO:0000259" key="2">
    <source>
        <dbReference type="Pfam" id="PF02617"/>
    </source>
</evidence>
<feature type="domain" description="Adaptor protein ClpS core" evidence="2">
    <location>
        <begin position="14"/>
        <end position="92"/>
    </location>
</feature>
<comment type="function">
    <text evidence="1">Involved in the modulation of the specificity of the ClpAP-mediated ATP-dependent protein degradation.</text>
</comment>
<name>A0A1W1WS74_9BACT</name>
<keyword evidence="3" id="KW-0645">Protease</keyword>
<dbReference type="InterPro" id="IPR022935">
    <property type="entry name" value="ClpS"/>
</dbReference>
<protein>
    <recommendedName>
        <fullName evidence="1">ATP-dependent Clp protease adapter protein ClpS</fullName>
    </recommendedName>
</protein>
<comment type="similarity">
    <text evidence="1">Belongs to the ClpS family.</text>
</comment>
<proteinExistence type="inferred from homology"/>
<dbReference type="GO" id="GO:0030163">
    <property type="term" value="P:protein catabolic process"/>
    <property type="evidence" value="ECO:0007669"/>
    <property type="project" value="InterPro"/>
</dbReference>
<keyword evidence="3" id="KW-0378">Hydrolase</keyword>
<dbReference type="InterPro" id="IPR014719">
    <property type="entry name" value="Ribosomal_bL12_C/ClpS-like"/>
</dbReference>